<evidence type="ECO:0000259" key="4">
    <source>
        <dbReference type="PROSITE" id="PS51462"/>
    </source>
</evidence>
<protein>
    <recommendedName>
        <fullName evidence="4">Nudix hydrolase domain-containing protein</fullName>
    </recommendedName>
</protein>
<dbReference type="Proteomes" id="UP000230790">
    <property type="component" value="Unassembled WGS sequence"/>
</dbReference>
<comment type="cofactor">
    <cofactor evidence="1">
        <name>Mg(2+)</name>
        <dbReference type="ChEBI" id="CHEBI:18420"/>
    </cofactor>
</comment>
<gene>
    <name evidence="5" type="ORF">CUN48_12185</name>
</gene>
<comment type="caution">
    <text evidence="5">The sequence shown here is derived from an EMBL/GenBank/DDBJ whole genome shotgun (WGS) entry which is preliminary data.</text>
</comment>
<reference evidence="5 6" key="1">
    <citation type="submission" date="2017-11" db="EMBL/GenBank/DDBJ databases">
        <title>Evolution of Phototrophy in the Chloroflexi Phylum Driven by Horizontal Gene Transfer.</title>
        <authorList>
            <person name="Ward L.M."/>
            <person name="Hemp J."/>
            <person name="Shih P.M."/>
            <person name="Mcglynn S.E."/>
            <person name="Fischer W."/>
        </authorList>
    </citation>
    <scope>NUCLEOTIDE SEQUENCE [LARGE SCALE GENOMIC DNA]</scope>
    <source>
        <strain evidence="5">JP3_7</strain>
    </source>
</reference>
<sequence length="171" mass="19074">MTDRVSSAFMTQSSTILYDWTGAPVERLPSRIQCSASAFILNEQGHLLLQLRQDNRHWAMPGGRQDIGESITQTCVREVWEETGLRVRVKRLIGIYSDPTQFLVARYPGGEVVQICNMCFECEIIGGQLAISSESVDIGFYPPDALPEPVLLAHKIRIQDALAGAPQPFLR</sequence>
<dbReference type="SUPFAM" id="SSF55811">
    <property type="entry name" value="Nudix"/>
    <property type="match status" value="1"/>
</dbReference>
<dbReference type="PANTHER" id="PTHR43046">
    <property type="entry name" value="GDP-MANNOSE MANNOSYL HYDROLASE"/>
    <property type="match status" value="1"/>
</dbReference>
<evidence type="ECO:0000313" key="5">
    <source>
        <dbReference type="EMBL" id="PJF46754.1"/>
    </source>
</evidence>
<feature type="domain" description="Nudix hydrolase" evidence="4">
    <location>
        <begin position="31"/>
        <end position="164"/>
    </location>
</feature>
<accession>A0A2M8QAF1</accession>
<keyword evidence="2 3" id="KW-0378">Hydrolase</keyword>
<evidence type="ECO:0000313" key="6">
    <source>
        <dbReference type="Proteomes" id="UP000230790"/>
    </source>
</evidence>
<dbReference type="InterPro" id="IPR020084">
    <property type="entry name" value="NUDIX_hydrolase_CS"/>
</dbReference>
<dbReference type="InterPro" id="IPR015797">
    <property type="entry name" value="NUDIX_hydrolase-like_dom_sf"/>
</dbReference>
<dbReference type="InterPro" id="IPR020476">
    <property type="entry name" value="Nudix_hydrolase"/>
</dbReference>
<dbReference type="PROSITE" id="PS00893">
    <property type="entry name" value="NUDIX_BOX"/>
    <property type="match status" value="1"/>
</dbReference>
<dbReference type="EMBL" id="PGTN01000099">
    <property type="protein sequence ID" value="PJF46754.1"/>
    <property type="molecule type" value="Genomic_DNA"/>
</dbReference>
<dbReference type="PRINTS" id="PR00502">
    <property type="entry name" value="NUDIXFAMILY"/>
</dbReference>
<dbReference type="PROSITE" id="PS51462">
    <property type="entry name" value="NUDIX"/>
    <property type="match status" value="1"/>
</dbReference>
<comment type="similarity">
    <text evidence="3">Belongs to the Nudix hydrolase family.</text>
</comment>
<dbReference type="Gene3D" id="3.90.79.10">
    <property type="entry name" value="Nucleoside Triphosphate Pyrophosphohydrolase"/>
    <property type="match status" value="1"/>
</dbReference>
<proteinExistence type="inferred from homology"/>
<organism evidence="5 6">
    <name type="scientific">Candidatus Thermofonsia Clade 3 bacterium</name>
    <dbReference type="NCBI Taxonomy" id="2364212"/>
    <lineage>
        <taxon>Bacteria</taxon>
        <taxon>Bacillati</taxon>
        <taxon>Chloroflexota</taxon>
        <taxon>Candidatus Thermofontia</taxon>
        <taxon>Candidatus Thermofonsia Clade 3</taxon>
    </lineage>
</organism>
<name>A0A2M8QAF1_9CHLR</name>
<evidence type="ECO:0000256" key="3">
    <source>
        <dbReference type="RuleBase" id="RU003476"/>
    </source>
</evidence>
<dbReference type="PANTHER" id="PTHR43046:SF2">
    <property type="entry name" value="8-OXO-DGTP DIPHOSPHATASE-RELATED"/>
    <property type="match status" value="1"/>
</dbReference>
<evidence type="ECO:0000256" key="2">
    <source>
        <dbReference type="ARBA" id="ARBA00022801"/>
    </source>
</evidence>
<evidence type="ECO:0000256" key="1">
    <source>
        <dbReference type="ARBA" id="ARBA00001946"/>
    </source>
</evidence>
<dbReference type="GO" id="GO:0016787">
    <property type="term" value="F:hydrolase activity"/>
    <property type="evidence" value="ECO:0007669"/>
    <property type="project" value="UniProtKB-KW"/>
</dbReference>
<dbReference type="Pfam" id="PF00293">
    <property type="entry name" value="NUDIX"/>
    <property type="match status" value="1"/>
</dbReference>
<dbReference type="InterPro" id="IPR000086">
    <property type="entry name" value="NUDIX_hydrolase_dom"/>
</dbReference>
<dbReference type="AlphaFoldDB" id="A0A2M8QAF1"/>